<protein>
    <submittedName>
        <fullName evidence="2">Uncharacterized protein</fullName>
    </submittedName>
</protein>
<keyword evidence="1" id="KW-0472">Membrane</keyword>
<dbReference type="AlphaFoldDB" id="A0A2Z4PXV4"/>
<feature type="transmembrane region" description="Helical" evidence="1">
    <location>
        <begin position="6"/>
        <end position="23"/>
    </location>
</feature>
<keyword evidence="1" id="KW-0812">Transmembrane</keyword>
<evidence type="ECO:0000313" key="2">
    <source>
        <dbReference type="EMBL" id="AWY02353.1"/>
    </source>
</evidence>
<name>A0A2Z4PXV4_9GAMM</name>
<proteinExistence type="predicted"/>
<dbReference type="Proteomes" id="UP000249898">
    <property type="component" value="Chromosome"/>
</dbReference>
<reference evidence="2 3" key="1">
    <citation type="submission" date="2016-06" db="EMBL/GenBank/DDBJ databases">
        <title>The sequenced genome of the ice-adhering bacterium Marinomonas primoryensis, from Antarctica.</title>
        <authorList>
            <person name="Graham L."/>
            <person name="Vance T.D.R."/>
            <person name="Davies P.L."/>
        </authorList>
    </citation>
    <scope>NUCLEOTIDE SEQUENCE [LARGE SCALE GENOMIC DNA]</scope>
    <source>
        <strain evidence="2 3">AceL</strain>
    </source>
</reference>
<gene>
    <name evidence="2" type="ORF">A8139_08035</name>
</gene>
<sequence length="131" mass="15533">MAVFIIYTASFIPSLIIIIFLTIKLRKKKYSIINDISKNAPSRFKKRALLLIESNPSWVFACSVGQTWYSYIMLRYGWKISKIEIKKWHNNIELVFQPYHVIYKANVFLINTWIAALPILIILVYTHKYYP</sequence>
<organism evidence="2 3">
    <name type="scientific">Marinomonas primoryensis</name>
    <dbReference type="NCBI Taxonomy" id="178399"/>
    <lineage>
        <taxon>Bacteria</taxon>
        <taxon>Pseudomonadati</taxon>
        <taxon>Pseudomonadota</taxon>
        <taxon>Gammaproteobacteria</taxon>
        <taxon>Oceanospirillales</taxon>
        <taxon>Oceanospirillaceae</taxon>
        <taxon>Marinomonas</taxon>
    </lineage>
</organism>
<dbReference type="EMBL" id="CP016181">
    <property type="protein sequence ID" value="AWY02353.1"/>
    <property type="molecule type" value="Genomic_DNA"/>
</dbReference>
<accession>A0A2Z4PXV4</accession>
<evidence type="ECO:0000313" key="3">
    <source>
        <dbReference type="Proteomes" id="UP000249898"/>
    </source>
</evidence>
<feature type="transmembrane region" description="Helical" evidence="1">
    <location>
        <begin position="105"/>
        <end position="125"/>
    </location>
</feature>
<evidence type="ECO:0000256" key="1">
    <source>
        <dbReference type="SAM" id="Phobius"/>
    </source>
</evidence>
<keyword evidence="1" id="KW-1133">Transmembrane helix</keyword>